<dbReference type="Gene3D" id="2.60.40.10">
    <property type="entry name" value="Immunoglobulins"/>
    <property type="match status" value="1"/>
</dbReference>
<feature type="signal peptide" evidence="2">
    <location>
        <begin position="1"/>
        <end position="25"/>
    </location>
</feature>
<dbReference type="InterPro" id="IPR014756">
    <property type="entry name" value="Ig_E-set"/>
</dbReference>
<feature type="chain" id="PRO_5027026287" description="IPT/TIG domain-containing protein" evidence="2">
    <location>
        <begin position="26"/>
        <end position="677"/>
    </location>
</feature>
<feature type="compositionally biased region" description="Basic and acidic residues" evidence="1">
    <location>
        <begin position="268"/>
        <end position="285"/>
    </location>
</feature>
<feature type="region of interest" description="Disordered" evidence="1">
    <location>
        <begin position="249"/>
        <end position="299"/>
    </location>
</feature>
<evidence type="ECO:0000256" key="2">
    <source>
        <dbReference type="SAM" id="SignalP"/>
    </source>
</evidence>
<dbReference type="AlphaFoldDB" id="A0A6J4T7R2"/>
<evidence type="ECO:0000313" key="3">
    <source>
        <dbReference type="EMBL" id="CAA9516177.1"/>
    </source>
</evidence>
<feature type="region of interest" description="Disordered" evidence="1">
    <location>
        <begin position="402"/>
        <end position="425"/>
    </location>
</feature>
<dbReference type="CDD" id="cd00102">
    <property type="entry name" value="IPT"/>
    <property type="match status" value="1"/>
</dbReference>
<evidence type="ECO:0000256" key="1">
    <source>
        <dbReference type="SAM" id="MobiDB-lite"/>
    </source>
</evidence>
<reference evidence="3" key="1">
    <citation type="submission" date="2020-02" db="EMBL/GenBank/DDBJ databases">
        <authorList>
            <person name="Meier V. D."/>
        </authorList>
    </citation>
    <scope>NUCLEOTIDE SEQUENCE</scope>
    <source>
        <strain evidence="3">AVDCRST_MAG53</strain>
    </source>
</reference>
<protein>
    <recommendedName>
        <fullName evidence="4">IPT/TIG domain-containing protein</fullName>
    </recommendedName>
</protein>
<sequence>MTRLPRVLLLLVVFPVLALPAGAAAARPSYPSITKVSPMRLGVGDTLTLRGKSFRSGTGRNTVVFKRDGGRAVFVKAGKATRTTIRVRIPAKMLASLSQKAGRPVATRFRVRVLAGRFGRRFTAVKASPVIGPAALIAPVKPADCDGDLVPNVKDADDDNDLLADTLEATLKTDGCKRDSDGDGMSDGWEHESALDYNGRALPTPLRRPYPNALDPKDAAVDADGDGLTNVLEYAAWASFGDGRLPLSYSGGDPATGGKAPPPPGRGYADRDANGFLSDNERDADGDGIPNQDEGGVGPLPVITDVTGFFAEEYISLEAVRKIVDVVPLYGPLEYVRKVQGTSWLDADSDGDTVRDGDDDQDGDGIANLTEMLTELGAGPQDKLQRPLNPCVPSTDARLCLVGDDDIDNDGRSNRDDDDDDGDRLGDAVELRYGLNPFREDTDADTVGDGFEFFSARDLNGSGVPFPGKRPYPNGLDKADAGIDHDGDGLSLANEFRAWKFTGSPLPLSYSDGNQQTGGGATLDSDKDVDADGATNYSEVSGPLSGPAYWTAWVKDNRCSEQYVESTYPGPRYTGLDFVDADSDGDGILDGADDIDHDGLTNAAEGRVRRTDWCDVYVSVGPGSSGHPGGPTPDRFARHDPFNPCKPVYSAACHKFVPLNYYVKTDAYTEDWMGAQP</sequence>
<dbReference type="EMBL" id="CADCVR010000094">
    <property type="protein sequence ID" value="CAA9516177.1"/>
    <property type="molecule type" value="Genomic_DNA"/>
</dbReference>
<gene>
    <name evidence="3" type="ORF">AVDCRST_MAG53-3084</name>
</gene>
<organism evidence="3">
    <name type="scientific">uncultured Solirubrobacteraceae bacterium</name>
    <dbReference type="NCBI Taxonomy" id="1162706"/>
    <lineage>
        <taxon>Bacteria</taxon>
        <taxon>Bacillati</taxon>
        <taxon>Actinomycetota</taxon>
        <taxon>Thermoleophilia</taxon>
        <taxon>Solirubrobacterales</taxon>
        <taxon>Solirubrobacteraceae</taxon>
        <taxon>environmental samples</taxon>
    </lineage>
</organism>
<evidence type="ECO:0008006" key="4">
    <source>
        <dbReference type="Google" id="ProtNLM"/>
    </source>
</evidence>
<dbReference type="SUPFAM" id="SSF81296">
    <property type="entry name" value="E set domains"/>
    <property type="match status" value="1"/>
</dbReference>
<proteinExistence type="predicted"/>
<keyword evidence="2" id="KW-0732">Signal</keyword>
<dbReference type="InterPro" id="IPR013783">
    <property type="entry name" value="Ig-like_fold"/>
</dbReference>
<name>A0A6J4T7R2_9ACTN</name>
<accession>A0A6J4T7R2</accession>
<dbReference type="GO" id="GO:0005975">
    <property type="term" value="P:carbohydrate metabolic process"/>
    <property type="evidence" value="ECO:0007669"/>
    <property type="project" value="UniProtKB-ARBA"/>
</dbReference>